<dbReference type="EMBL" id="CAJOBJ010363499">
    <property type="protein sequence ID" value="CAF5219613.1"/>
    <property type="molecule type" value="Genomic_DNA"/>
</dbReference>
<feature type="domain" description="Band 3 cytoplasmic" evidence="1">
    <location>
        <begin position="4"/>
        <end position="118"/>
    </location>
</feature>
<dbReference type="InterPro" id="IPR003020">
    <property type="entry name" value="HCO3_transpt_euk"/>
</dbReference>
<evidence type="ECO:0000313" key="3">
    <source>
        <dbReference type="Proteomes" id="UP000681720"/>
    </source>
</evidence>
<dbReference type="Pfam" id="PF07565">
    <property type="entry name" value="Band_3_cyto"/>
    <property type="match status" value="1"/>
</dbReference>
<dbReference type="SUPFAM" id="SSF55804">
    <property type="entry name" value="Phoshotransferase/anion transport protein"/>
    <property type="match status" value="1"/>
</dbReference>
<dbReference type="FunFam" id="3.40.930.10:FF:000020">
    <property type="entry name" value="Anion exchange protein"/>
    <property type="match status" value="1"/>
</dbReference>
<dbReference type="PANTHER" id="PTHR11453">
    <property type="entry name" value="ANION EXCHANGE PROTEIN"/>
    <property type="match status" value="1"/>
</dbReference>
<dbReference type="InterPro" id="IPR016152">
    <property type="entry name" value="PTrfase/Anion_transptr"/>
</dbReference>
<dbReference type="InterPro" id="IPR013769">
    <property type="entry name" value="Band3_cytoplasmic_dom"/>
</dbReference>
<dbReference type="GO" id="GO:0005452">
    <property type="term" value="F:solute:inorganic anion antiporter activity"/>
    <property type="evidence" value="ECO:0007669"/>
    <property type="project" value="InterPro"/>
</dbReference>
<dbReference type="InterPro" id="IPR003024">
    <property type="entry name" value="Na/HCO3_transpt"/>
</dbReference>
<organism evidence="2 3">
    <name type="scientific">Rotaria magnacalcarata</name>
    <dbReference type="NCBI Taxonomy" id="392030"/>
    <lineage>
        <taxon>Eukaryota</taxon>
        <taxon>Metazoa</taxon>
        <taxon>Spiralia</taxon>
        <taxon>Gnathifera</taxon>
        <taxon>Rotifera</taxon>
        <taxon>Eurotatoria</taxon>
        <taxon>Bdelloidea</taxon>
        <taxon>Philodinida</taxon>
        <taxon>Philodinidae</taxon>
        <taxon>Rotaria</taxon>
    </lineage>
</organism>
<gene>
    <name evidence="2" type="ORF">GIL414_LOCUS83580</name>
</gene>
<dbReference type="PANTHER" id="PTHR11453:SF36">
    <property type="entry name" value="ANION EXCHANGE PROTEIN"/>
    <property type="match status" value="1"/>
</dbReference>
<reference evidence="2" key="1">
    <citation type="submission" date="2021-02" db="EMBL/GenBank/DDBJ databases">
        <authorList>
            <person name="Nowell W R."/>
        </authorList>
    </citation>
    <scope>NUCLEOTIDE SEQUENCE</scope>
</reference>
<dbReference type="PRINTS" id="PR01232">
    <property type="entry name" value="NAHCO3TRSPRT"/>
</dbReference>
<proteinExistence type="predicted"/>
<sequence length="131" mass="14738">MNLSFMKKIPPNSEATNVLVGAVDFLQTPVYAFVRLAKGVTIPDLVEVPLPTRFVFILIGPSSDHLRYHEIGRSISTIMSDEIFHDVVYRARDRQDLLAGIDDFLDHVTVLPPGEWDPTTRLEPPKSIPNK</sequence>
<protein>
    <recommendedName>
        <fullName evidence="1">Band 3 cytoplasmic domain-containing protein</fullName>
    </recommendedName>
</protein>
<accession>A0A8S3JRV5</accession>
<dbReference type="GO" id="GO:0008510">
    <property type="term" value="F:sodium:bicarbonate symporter activity"/>
    <property type="evidence" value="ECO:0007669"/>
    <property type="project" value="TreeGrafter"/>
</dbReference>
<feature type="non-terminal residue" evidence="2">
    <location>
        <position position="1"/>
    </location>
</feature>
<dbReference type="GO" id="GO:0051453">
    <property type="term" value="P:regulation of intracellular pH"/>
    <property type="evidence" value="ECO:0007669"/>
    <property type="project" value="TreeGrafter"/>
</dbReference>
<comment type="caution">
    <text evidence="2">The sequence shown here is derived from an EMBL/GenBank/DDBJ whole genome shotgun (WGS) entry which is preliminary data.</text>
</comment>
<dbReference type="Gene3D" id="3.40.930.10">
    <property type="entry name" value="Mannitol-specific EII, Chain A"/>
    <property type="match status" value="1"/>
</dbReference>
<dbReference type="AlphaFoldDB" id="A0A8S3JRV5"/>
<evidence type="ECO:0000259" key="1">
    <source>
        <dbReference type="Pfam" id="PF07565"/>
    </source>
</evidence>
<name>A0A8S3JRV5_9BILA</name>
<evidence type="ECO:0000313" key="2">
    <source>
        <dbReference type="EMBL" id="CAF5219613.1"/>
    </source>
</evidence>
<dbReference type="GO" id="GO:0005886">
    <property type="term" value="C:plasma membrane"/>
    <property type="evidence" value="ECO:0007669"/>
    <property type="project" value="TreeGrafter"/>
</dbReference>
<dbReference type="Proteomes" id="UP000681720">
    <property type="component" value="Unassembled WGS sequence"/>
</dbReference>
<dbReference type="GO" id="GO:0008509">
    <property type="term" value="F:monoatomic anion transmembrane transporter activity"/>
    <property type="evidence" value="ECO:0007669"/>
    <property type="project" value="InterPro"/>
</dbReference>